<evidence type="ECO:0000313" key="5">
    <source>
        <dbReference type="EMBL" id="WZV99409.1"/>
    </source>
</evidence>
<evidence type="ECO:0000259" key="3">
    <source>
        <dbReference type="Pfam" id="PF19077"/>
    </source>
</evidence>
<dbReference type="Gene3D" id="2.60.40.10">
    <property type="entry name" value="Immunoglobulins"/>
    <property type="match status" value="35"/>
</dbReference>
<dbReference type="InterPro" id="IPR041498">
    <property type="entry name" value="Big_6"/>
</dbReference>
<dbReference type="RefSeq" id="WP_342323955.1">
    <property type="nucleotide sequence ID" value="NZ_CP151800.1"/>
</dbReference>
<feature type="domain" description="Bacterial Ig-like" evidence="3">
    <location>
        <begin position="734"/>
        <end position="795"/>
    </location>
</feature>
<dbReference type="NCBIfam" id="NF033510">
    <property type="entry name" value="Ca_tandemer"/>
    <property type="match status" value="36"/>
</dbReference>
<gene>
    <name evidence="5" type="ORF">AAEY27_05820</name>
</gene>
<evidence type="ECO:0000313" key="6">
    <source>
        <dbReference type="Proteomes" id="UP001466893"/>
    </source>
</evidence>
<dbReference type="InterPro" id="IPR048051">
    <property type="entry name" value="BapA-like_prefix-like"/>
</dbReference>
<dbReference type="Proteomes" id="UP001466893">
    <property type="component" value="Chromosome"/>
</dbReference>
<organism evidence="5 6">
    <name type="scientific">Kosakonia calanthes</name>
    <dbReference type="NCBI Taxonomy" id="3139408"/>
    <lineage>
        <taxon>Bacteria</taxon>
        <taxon>Pseudomonadati</taxon>
        <taxon>Pseudomonadota</taxon>
        <taxon>Gammaproteobacteria</taxon>
        <taxon>Enterobacterales</taxon>
        <taxon>Enterobacteriaceae</taxon>
        <taxon>Kosakonia</taxon>
    </lineage>
</organism>
<dbReference type="Pfam" id="PF22783">
    <property type="entry name" value="BapA_N"/>
    <property type="match status" value="1"/>
</dbReference>
<accession>A0ABZ3B891</accession>
<feature type="domain" description="Biofilm-associated protein BapA-like prefix-like" evidence="4">
    <location>
        <begin position="11"/>
        <end position="99"/>
    </location>
</feature>
<dbReference type="Pfam" id="PF17936">
    <property type="entry name" value="Big_6"/>
    <property type="match status" value="1"/>
</dbReference>
<proteinExistence type="predicted"/>
<feature type="region of interest" description="Disordered" evidence="1">
    <location>
        <begin position="164"/>
        <end position="206"/>
    </location>
</feature>
<feature type="compositionally biased region" description="Gly residues" evidence="1">
    <location>
        <begin position="164"/>
        <end position="198"/>
    </location>
</feature>
<evidence type="ECO:0000259" key="2">
    <source>
        <dbReference type="Pfam" id="PF17936"/>
    </source>
</evidence>
<evidence type="ECO:0000256" key="1">
    <source>
        <dbReference type="SAM" id="MobiDB-lite"/>
    </source>
</evidence>
<dbReference type="Pfam" id="PF19077">
    <property type="entry name" value="Big_13"/>
    <property type="match status" value="9"/>
</dbReference>
<dbReference type="NCBIfam" id="NF012196">
    <property type="entry name" value="Ig_like_ice"/>
    <property type="match status" value="5"/>
</dbReference>
<dbReference type="InterPro" id="IPR013783">
    <property type="entry name" value="Ig-like_fold"/>
</dbReference>
<feature type="domain" description="Bacterial Ig-like" evidence="3">
    <location>
        <begin position="2336"/>
        <end position="2423"/>
    </location>
</feature>
<feature type="domain" description="Bacterial Ig-like" evidence="3">
    <location>
        <begin position="1118"/>
        <end position="1198"/>
    </location>
</feature>
<feature type="domain" description="Bacterial Ig-like" evidence="3">
    <location>
        <begin position="2153"/>
        <end position="2210"/>
    </location>
</feature>
<dbReference type="InterPro" id="IPR049826">
    <property type="entry name" value="Ig-like_ice"/>
</dbReference>
<protein>
    <submittedName>
        <fullName evidence="5">Ig-like domain-containing protein</fullName>
    </submittedName>
</protein>
<feature type="domain" description="Bacterial Ig-like" evidence="3">
    <location>
        <begin position="1438"/>
        <end position="1501"/>
    </location>
</feature>
<sequence length="4067" mass="410307">MAPQNSLPGSVDVINQKTGDVVAQYTSGSDRVVNLTETSIVRVNASQETVNFYEREGNDLIVHMKDGSTVRYNSFFNLDGDGLHSELIFEDQYGTHHAVFPYAAEAGPAAAEAIVPAYSEVAFDSLIGASGISALAVLGGIAAVGGLVGVAAAAGGGGGGGHSNDGGNNGGGDNGGGDNGGGDNGGGDNGGGDNGGGETPDTPTLNVNTFAADNIVNLAESTEAQRLSGWTEAENAGSTITISANGETWTTTVASDGSWGVWVSPASLSTFSQGLSRIRVAIVTPRGGTASTDTWVTVSTTPPVLELTQFAPGNIVDQEQHVADKIVRGYVGEEDAGSTIFVILNDRTYTAIADENGQWQLVIPKADMALLQDGQSYTIIYRAIDAAGNITEEQRDFSTNFTAPDVTVDPVASDNIINSAEILVSQTVSGQTFNIPAGQVVTITLNGKTYYAEVMGDGTWKAVIPAGDLGALGQGNNNLTVSVNDADGNTITKTIPIDVDTSQQGIAIAILSTDDYLNASEAQSPLEVRGVTTVIGPGVSIIVTVNGVNYQVTNIDAAGNWSVTIPSNDLLRLSDGPNVITATVVQGNQNAQDSHTLNVQVHHLPQPVIDTPFGDGYLNAAEKAVDQVLSGNSGVTSIGQKVTVQVGDKTYQATVDNDGTWKVTVPAGDLQNLPDGLVTVTVNASDASGNTTPLTQTAVVDTVMPPLAVLPLTADGKLNGAELGQTQTLSGISGVSEQGQTVVVTLNGKTYTTVVGSDGNWQLALPAGDLGQLQTGSYPLTVTLTDAAGNSTTVTRPIDVKTTALQVGVLELSDGNSLDAAEIKVDQILHGTSNAEAGSIVTVTLGGLTYQGVTDVQGNWQVTLPAVELQKLSDGTQNLTVSVTDGYGQSTTINSSFDVDTTSDAVAISIISSDDYLNATESAAGLTIQGSSAGLPAGTIVTISLNGTNYLGIIQADGTWQTFINATALDALADGTQTVTATVLTANGTVIDSHNFTVAIHTLPTVTLDPAFVDNVVSLAESTQSQTITGNTGILGAGQTVVATLNGQQYTGVVNADGSWSVMLPQGAMETLTEGPGSINVVATDVAGNSANNTINFSVDKTPPTLSITPLNGNDVLNGNNVTNGVTLNGTTSTDAASVVVTINGNTYTATVSNGSWSVALGSGVLSALPSGSSSYTVTATDAAGNVTSTIRTVNVDTTAPNVVMDPVARDNVINAAEQNTGFSLTGRTVPTEPGATITVNLNGETLTGVVGADGSWSIPVAPSVLSGLTNGTYAISVTVTDSAGNASQPISSTFTVDTTASAIAINPIESDNKISAADIADGLTINGTSQRIPEGGTVTITLNGVQYTTTVNASGFWQLTVPNAAAAAIADGTATLTVTATDVDNVVISGEHQFTIITHTLPQPTINAPFGDGVVNAQEAAAGGNLTGNTGVVGAGQVVTVKLDNGAQLTATVDANGNWTLPMTPTQLGALGQGSHTVTVTATDAAGNQTAITTPMTVDTVAPTATIDAVTSDNIVNSAEAAGAVTVSGTGVYDPLHTQTIVVLVNGQNYDAILQPSGVWSIVLPAGALADVPDGPVAVKVTITDYAGNSTTQITSFTLDASAANAPQVQINKVGGDDFINQSEAQSLVQISGTSTNLESGQPLTVTLNGKTYDTTVNADGTWSVNVLPADLAVVQDGTQIITVTASDAAGNSASANHSVTFAAQPASQPTITINTVAQDDVINAIEHNQALDITGSSTHLAAGTVITVLFNGNTYTASVNSSGNWTITVPQADVQALSDTPANAPYVITASASDAAQNPASGTHSVTVDTTAPTLVVDLANSFLSDSRVNIAEAAVDQQVSGTGTAGETVQLTINGKTLSAVVDQQGQWTMDISATDLKALPQGSSQLTFTSTDAQGNASQQQVGINVKTTGGPTITLNTMFGDNVVSINEATNGTTLTGTVSGLTAGTVVVVTINGQNFNGTVSGNTWSVAIPGGELDTSGQYTVTVTAQDAWGNPATVNGNLDIVLNRPTAALTGPLFGDDNILSQAEANAGVQLTGSTGQAGPGQTVKIILDNLQEYTGTVDVNGNWTVSLTPQQMNAITDGTHTVQVSVTDRAGNTAVSTGTSVEVRTDPLTPPTLSQPFGDGILSAAEAGATQTIGGQLNMDSSLVGSVTVSINNGTPIQATVNADGTWSLDVDSGTLQALPDGTLPITITVTDTAGNQVSGQGSFEAIVNNLPVANYVTPFGDSVISYVETQSAQQITGNTGVTGAGQTVSVVLGTNTYTGTVDDNGDWTITVPQADLAALANNASLAFGVTVTDRAGNSVSTDPATTPNVTVHTSLPAPSVSNPFGDNIINSTEAAGEATLTGSTGATGANQYVTVKIDVNGVTYTADVDASGNWSVTLPAGSLQSLSAGTHQITVYAQDQYGNTNTSITDYTVALTPPAVTITSPIFGDGYVSAAEATAGTTLRGTFSTTYPNGTTVKVTIGDQTFDATVNGTQWTLAMDAADWATIAARGQQSVTVTVVDGAGNTNTATTTATLLLDAPTVAINTPFAGDNVLDYAESQTNQSITGTSTGLATGDTVRVTFTGGSVYTTTVQADGSWSLVLTPTQMATLQAGQITVQGVDKAGNVAGTAGNGGTLTLDLTPPTYSVNMDLVAGDNYVNAGEFTNGNLQLSGHAFNLNGTTLTILSGATPLGTATVAADGSWTFNVPRASLPDGNYTFTVQSNSQPGTTPATQTVVVDTLAPTLSLGQFAGDNVVNSTEKGAAQTISGLSDANGSQVTVTLNGKTYTAVVANGAWSVNVPQADMAALNDGSYTINASIRDAAGNQTNATQNVTVDAGSPLLQVDALGVPAVLNTVNATTGVLLQGQGEPGNTVTIRLGPLSWSGTVDSQGHWSHTFPQLDLSTLTDGAQVINITSTDAAGNTSSNNISLNVALNKGLGVAIDQVFNDGILNVAESLVTQVLTGKVAGDYRGAKVSLTVIGANFTINDLAVASDGSYSFTLPPSIWVGLVTNTLQLRVDVVDANGNTTYKTIDVGLALTDLPVVSDVLVAGDNVVNLVESGLAQTISGTVSNVANVSSVVVNFAGQAITATVDALGRWTANLPAAVLSTLPDGTVSVGVVVSDKSGNVINTNASFNVVSHNLPAISLDPLFGDGVLSIPELASGLLSGTATNLAGRTLTIQIGNATAFTTNVDNTGRWSVNLPDAVKSVLQGLGSGNQSVTITATDQYGNQATQTGSIKVDLVAPVLNSVAVFGDGLLNVADSLLTQTISGVASGAPLGSTVEVTLGAKVFTGVVNASGAFSIALTPAVLATLTDGIFTPSIKITTPDGNTSTTAGGQVTVGLKNLPTVAITSLFGNDGYLNHTEAVAAQTISGTVTGLTSGSVTVTVGGTTYQAPIGSNGTWSLALSAGTLASIADGTLSVTASVTDAVGNTVTGNQLVNAIVQAVPSLGLNTLFGNGILDLNDLLTNPILSGTSSNLAVGTQITVKVGLLSFNTTVGANGQWQLTVPALSLQGLQDGTNILQVSATATDVAGNVANIVQNASVAIQALPTVAITSLFGDGALSLADISTAQTISGTSQNAVGSTLTVSVGGKSYLATVAANGSWSVSVPKVDLSALTDGSQAVSVAVTNAAGKVASVASAVDVITHNLPTVSLTSLFGNDGYLNISEAASGQVISGKIGGVASGSTVVVTLGGTQLNATVDANGNWTAAVNNTLLQSLANGTTKVGVSVTDRVGNTTATEADVQVKFTQPTITTNPLTNLVGLLTNVLLGLVGSVKLTISGSSTNLGQGSIVHLNLLNLAASTAVVGSDGKWTAQLDVGLDLAKILSLSTIINLYAADAAGNIGYLNVGLGGGNATTTPPAGVGTLSAEASSFSLLAASSTEGSESAANTDSTTTHTAATATTESSTDSAATTDASYTIGGVSIDLADGTSQSGDSVQGSTGNDTIHLSTLGFTEIDGGAGTDTLVLDGANLVLNLIDLGTKVHNIEVIDLGKSGTNSVTLDVNEALSITDKPEDDLLIKGSIGDQINLKHGAADTWAISGQREVDGVQFDVYHNSSQVNTLSDVLIQQGLHVNMV</sequence>
<dbReference type="InterPro" id="IPR044016">
    <property type="entry name" value="Big_13"/>
</dbReference>
<evidence type="ECO:0000259" key="4">
    <source>
        <dbReference type="Pfam" id="PF22783"/>
    </source>
</evidence>
<feature type="domain" description="Bacterial Ig-like" evidence="3">
    <location>
        <begin position="2670"/>
        <end position="2729"/>
    </location>
</feature>
<feature type="domain" description="Bacterial Ig-like" evidence="3">
    <location>
        <begin position="1236"/>
        <end position="1299"/>
    </location>
</feature>
<name>A0ABZ3B891_9ENTR</name>
<reference evidence="5 6" key="1">
    <citation type="submission" date="2024-04" db="EMBL/GenBank/DDBJ databases">
        <title>Kosakonia calanthae sp. nov., a halophilic bacterium isolated from leaves of Calanthe tiplacata.</title>
        <authorList>
            <person name="Wu P."/>
        </authorList>
    </citation>
    <scope>NUCLEOTIDE SEQUENCE [LARGE SCALE GENOMIC DNA]</scope>
    <source>
        <strain evidence="5 6">BYX6</strain>
    </source>
</reference>
<feature type="domain" description="Bacterial Ig-like" evidence="3">
    <location>
        <begin position="2045"/>
        <end position="2112"/>
    </location>
</feature>
<keyword evidence="6" id="KW-1185">Reference proteome</keyword>
<feature type="domain" description="Bacterial Ig" evidence="2">
    <location>
        <begin position="2847"/>
        <end position="2914"/>
    </location>
</feature>
<feature type="domain" description="Bacterial Ig-like" evidence="3">
    <location>
        <begin position="2759"/>
        <end position="2825"/>
    </location>
</feature>
<dbReference type="EMBL" id="CP151800">
    <property type="protein sequence ID" value="WZV99409.1"/>
    <property type="molecule type" value="Genomic_DNA"/>
</dbReference>
<feature type="region of interest" description="Disordered" evidence="1">
    <location>
        <begin position="3873"/>
        <end position="3901"/>
    </location>
</feature>
<dbReference type="NCBIfam" id="NF033677">
    <property type="entry name" value="biofilm_BapA_N"/>
    <property type="match status" value="1"/>
</dbReference>